<dbReference type="PANTHER" id="PTHR12112:SF49">
    <property type="entry name" value="DHHA2 DOMAIN-CONTAINING PROTEIN"/>
    <property type="match status" value="1"/>
</dbReference>
<feature type="region of interest" description="Disordered" evidence="9">
    <location>
        <begin position="1417"/>
        <end position="1467"/>
    </location>
</feature>
<evidence type="ECO:0000256" key="6">
    <source>
        <dbReference type="ARBA" id="ARBA00039860"/>
    </source>
</evidence>
<dbReference type="GO" id="GO:0005829">
    <property type="term" value="C:cytosol"/>
    <property type="evidence" value="ECO:0007669"/>
    <property type="project" value="Ensembl"/>
</dbReference>
<dbReference type="GO" id="GO:0006915">
    <property type="term" value="P:apoptotic process"/>
    <property type="evidence" value="ECO:0007669"/>
    <property type="project" value="UniProtKB-KW"/>
</dbReference>
<feature type="compositionally biased region" description="Polar residues" evidence="9">
    <location>
        <begin position="2163"/>
        <end position="2173"/>
    </location>
</feature>
<feature type="compositionally biased region" description="Acidic residues" evidence="9">
    <location>
        <begin position="2952"/>
        <end position="2966"/>
    </location>
</feature>
<keyword evidence="5" id="KW-0007">Acetylation</keyword>
<dbReference type="Gene3D" id="3.40.525.10">
    <property type="entry name" value="CRAL-TRIO lipid binding domain"/>
    <property type="match status" value="1"/>
</dbReference>
<feature type="compositionally biased region" description="Polar residues" evidence="9">
    <location>
        <begin position="1322"/>
        <end position="1346"/>
    </location>
</feature>
<dbReference type="CDD" id="cd00170">
    <property type="entry name" value="SEC14"/>
    <property type="match status" value="1"/>
</dbReference>
<feature type="region of interest" description="Disordered" evidence="9">
    <location>
        <begin position="2591"/>
        <end position="2610"/>
    </location>
</feature>
<feature type="domain" description="CRAL-TRIO" evidence="10">
    <location>
        <begin position="2986"/>
        <end position="3147"/>
    </location>
</feature>
<feature type="compositionally biased region" description="Polar residues" evidence="9">
    <location>
        <begin position="1894"/>
        <end position="1939"/>
    </location>
</feature>
<dbReference type="GO" id="GO:0098978">
    <property type="term" value="C:glutamatergic synapse"/>
    <property type="evidence" value="ECO:0007669"/>
    <property type="project" value="Ensembl"/>
</dbReference>
<dbReference type="Pfam" id="PF13716">
    <property type="entry name" value="CRAL_TRIO_2"/>
    <property type="match status" value="1"/>
</dbReference>
<dbReference type="Pfam" id="PF12496">
    <property type="entry name" value="BNIP2"/>
    <property type="match status" value="1"/>
</dbReference>
<sequence length="3176" mass="353240">MGSESWECSAWRWLQEDLRAAFHHLKGSYRRAGEGLLTRMRSDRASANGLKLVKGVLRLDIVKNELVNFIFILYHGRSIRNACCRRTRCTSDNEKSIWRQNVASEVLEHKWTYLFQSLCSSNRSKRLEKVHVVLGNKPCDLDSLISTLAYAYFLDKVSPPDVLCLPVLNIRRKDFSYFTETRFILEELKIPESFHIFRDEINLHQLNAEGKLSLTLVNSNMLMSEDKSLESAVVKVINPDEQCDRSLELQACSSSLVVKEILQKAPELITQQLAYLLRGSILFKCMSLEADRMTEQQEKILSVLEEKFPDLPPREEIISALQETQFNAQAVSIEEVMLKDLKEISDGEIKVAISTVYMTLEDCILHRSLIGDLKAFIDKYGFDVLVIVASCLSDEKQTKQQIAVYSENVELGNQICCELEECQNPCLELDPLECECDQILIYHQENSLVTCDQIFLLIKEVISRRQPEMVSNSRTSSTEAVAGSAPLSQGSSGIVELYGSDVEPQPSSANFVENPPDLNGSMQAHIDVNVDLVSPDSGLATIRSSRSSKESSVFLSDDSPVAEGAASHHSLLPGFDSCSPIPEGAIAEEQKSQSGNNSDNFDLFNFDLAPMVTAPSESSSRSVDCSPTDDYFLNSDSSEGHQLTLKKKLNEANLLENDTVKYSTDLFTTKMEEDNLAEFDENPGEMCEKTSSLIDLVEGDSSSPEMLKSADSRIPPTPMNSLVDTSPLDNGQPLIFSQDVIKKINEIDGTNYSQSRVRYGSWWDGFDLDSRNADAWSSSEQESVFQSPVLWKDSKESPLLQEHTDRRASDSVFLQKQPKQMEHMKAGLWDNQFKQDNWNLENQEKNSGHSCLQTASLDDTKQEVESFTDMWKVSQPTPVMSNAWCSGEGKGSQLAGDSYKIWTELDEGNAGRSSENVWNMPKDRVLKSVNIPEEWAVSKTGLSDSSEITVDNEIENPEVWDKGRYYSVEDHGKSENTNFVFNNMQNNSKLNTGEKTVFGDPKHRPKQFENIDTWNVYDKNIRKEVTEVVVPWEDTFLYKNSDLSSSNIAEDLVVSPPDTNYSTSDSYISPTYVEDERENEDKDFNEETVTGKFMNTDLAESKVLEKSSKEPLSPNNVPFSKRHRDIWNTPLNNTTQLQERNSEIPVLSASAKHFLNSEQTADLCFSAETCTSENNFPVSESRRVILAYNQTVNDLSPSQNELNTRQRVADSAETVGSVPVDGTNTSTPTTENENGLDLKICGLGSEILSENAAQSTAGVDEELESQDSVHQLNSGLQSEQDHEEGWDNAIVISEEGKECKRAHVTSGQQMINDICNKPVQEGNESSGETDLEKNVQTTEVASSQEKMRNSVSLEVLITENVSFSNQNNPLSQEERKDMLQNSLESSSISEGGRDYEFFDDPLPQNYNYGEVSQLLSEGAEKEATVTEDAASPKMESISESSDKGSDTSENNSSKMPGSSGVWNDSGKNDYGQATSLLLMDKPQEPLGEGQEFLHEVTTKHPDICNSELVSFKNSSELMRTNENSFTDEFKKNPSGFVSVPDITHMSVVENSFSLEIGSGRNENSENLEPANNLCGEPFAVLQDSFPQTAWESQPCEDLQSSGTSPEASEVFEIANTTSTLSKDIQIKSYLEEDNVWSNSINDYTHSSGTSPDLSDASVNVWGDLPVASHHERSRDMWEIKNNKNLEDTFKKQEFGNEYEEGFQTSGKENKVPKSLDFWNAHVDDDTVSSLSSPDINEDSENSEACPEVINEDSMCENKQHKGAENAEDYLQSNARSPEANEDNLGAKAKVGEDVLGSILSEYSETIEPRKVLQEDVTVDFTDHNKTTQSTPGHCKTPDERTQISVFNGKTDSGEDSYLYQMNEDPTSTSAAGVQEEHSSKAIDRWSMSLEADSRTNPKSTAGTSDFLGNSSEWWSSQPCEEQQLEDQYSVSSHSATNELGYSKEDSCGSPSQDEELTEAHFTDTGNDENPPAPLYSDEKENERLVHSITSPDDQINEDTLQFKQFDSFILDKEDRELIEQLFSADEENQLTPQNSFSDEEQAIPNAAVEAITVVDLPKDNEGNASLSPQGPQEDTCERVEVHNSMPGAFTVEDLSFEMAEQSSPEWNILVPQTALIPDILQDNTQGSDQQFSVEPDLWTNAEKIVTLKSDGENPDILSHCDQDNGSESSSSPDVCQEYGAKHASIPSSQIAVETEDSQPIHTISNRNEEADFDSKHQLVMQEVEMHSENGSPQDYEPVKTNELYHLMSSNPQEPPESAIPEEYSLENKLHFDPVESTEIASEVIKITSLDVKDEFHENFTHASHQGAPADAAQIVTSQIHLLPMDFSQPDREEQSSKEISALGEVVKYSDTDHTAITGVELDGSEECVDQSDTGIEHSIRNTSMTDALAGPCDGMNILTLLGNEAAEGKSKDEQTLFPVSFLPGGNEGDESDSNNQLFDDTTKEYEAVIENYVPVFKEIPNDPSPAVCTPPSSASFDAEPSGSREYADGELLLQQPFNDSVSLEKRLPLPAPPEGAEGILVTKDKVSETSTECLEEYLTSVPSLSMSEVTPPDSDFLTGKSEPETTDTDSPPGGDRSSCDEADADSLLCWEEKLRNSPKSPELENTESKEDVRMQVLPASLEMDYILVTEEENVPAKNDTLERSKINFPFQESCEGFSPGSLDIFQPISISNESKDHLVCGTGWDAVHLEEKNSSAVPEKMDGERKSQEGCGQDEGWIILGQNEVSDLSPEEISAKTEMPKPGSVHPDEELASVAVQELVLDTWTEFEVETSLQKSFEHESCSPLDGLTSEHVSSGMTGASELQVVGGDSTWEADCQQRLGNNIATEQEMKEGAVLLNSDGELNQKSGLVQEDMGMDIPLAEGVLSPSSTEMRPEPPNSLDLNGSQPRRIKLTAPNINLSLDQSEGSILSDDNLDTPDEIDINVDDLDTPDEADSFEYTGQEEQTAAKDASQEESESIPEYTAEEEREDNRLWRTVVIGEQEQRIDMKVIEPYKKVISHGGYYGDGLNAIIVFAACFLPDSSRTDYNYVMENLFLYVISTLELMVAEDYMIVYLNGATPRRRMPGLGWLKKCYQMIDRRLRKNLKSFIIVHPSWFIRTILAVTRPFISSKFSSKIQYVNTLAELREMIPMEYVHIPDSIVKLDEELREASETAKTSCLSNDPEMASVEQDIDMTVK</sequence>
<feature type="region of interest" description="Disordered" evidence="9">
    <location>
        <begin position="2866"/>
        <end position="2888"/>
    </location>
</feature>
<dbReference type="Proteomes" id="UP000016665">
    <property type="component" value="Chromosome Z"/>
</dbReference>
<organism evidence="11 12">
    <name type="scientific">Ficedula albicollis</name>
    <name type="common">Collared flycatcher</name>
    <name type="synonym">Muscicapa albicollis</name>
    <dbReference type="NCBI Taxonomy" id="59894"/>
    <lineage>
        <taxon>Eukaryota</taxon>
        <taxon>Metazoa</taxon>
        <taxon>Chordata</taxon>
        <taxon>Craniata</taxon>
        <taxon>Vertebrata</taxon>
        <taxon>Euteleostomi</taxon>
        <taxon>Archelosauria</taxon>
        <taxon>Archosauria</taxon>
        <taxon>Dinosauria</taxon>
        <taxon>Saurischia</taxon>
        <taxon>Theropoda</taxon>
        <taxon>Coelurosauria</taxon>
        <taxon>Aves</taxon>
        <taxon>Neognathae</taxon>
        <taxon>Neoaves</taxon>
        <taxon>Telluraves</taxon>
        <taxon>Australaves</taxon>
        <taxon>Passeriformes</taxon>
        <taxon>Muscicapidae</taxon>
        <taxon>Ficedula</taxon>
    </lineage>
</organism>
<evidence type="ECO:0000256" key="9">
    <source>
        <dbReference type="SAM" id="MobiDB-lite"/>
    </source>
</evidence>
<reference evidence="11" key="2">
    <citation type="submission" date="2025-08" db="UniProtKB">
        <authorList>
            <consortium name="Ensembl"/>
        </authorList>
    </citation>
    <scope>IDENTIFICATION</scope>
</reference>
<keyword evidence="12" id="KW-1185">Reference proteome</keyword>
<gene>
    <name evidence="11" type="primary">PRUNE2</name>
</gene>
<evidence type="ECO:0000256" key="2">
    <source>
        <dbReference type="ARBA" id="ARBA00010331"/>
    </source>
</evidence>
<dbReference type="FunFam" id="3.90.1640.10:FF:000003">
    <property type="entry name" value="Prune homolog 2 with BCH domain"/>
    <property type="match status" value="1"/>
</dbReference>
<keyword evidence="3" id="KW-0963">Cytoplasm</keyword>
<feature type="region of interest" description="Disordered" evidence="9">
    <location>
        <begin position="1320"/>
        <end position="1346"/>
    </location>
</feature>
<dbReference type="InterPro" id="IPR038222">
    <property type="entry name" value="DHHA2_dom_sf"/>
</dbReference>
<evidence type="ECO:0000256" key="1">
    <source>
        <dbReference type="ARBA" id="ARBA00004496"/>
    </source>
</evidence>
<evidence type="ECO:0000256" key="8">
    <source>
        <dbReference type="ARBA" id="ARBA00056879"/>
    </source>
</evidence>
<dbReference type="InterPro" id="IPR001251">
    <property type="entry name" value="CRAL-TRIO_dom"/>
</dbReference>
<feature type="region of interest" description="Disordered" evidence="9">
    <location>
        <begin position="2903"/>
        <end position="2966"/>
    </location>
</feature>
<feature type="region of interest" description="Disordered" evidence="9">
    <location>
        <begin position="2150"/>
        <end position="2176"/>
    </location>
</feature>
<dbReference type="SUPFAM" id="SSF52087">
    <property type="entry name" value="CRAL/TRIO domain"/>
    <property type="match status" value="1"/>
</dbReference>
<dbReference type="SMART" id="SM00516">
    <property type="entry name" value="SEC14"/>
    <property type="match status" value="1"/>
</dbReference>
<dbReference type="PANTHER" id="PTHR12112">
    <property type="entry name" value="BNIP - RELATED"/>
    <property type="match status" value="1"/>
</dbReference>
<feature type="region of interest" description="Disordered" evidence="9">
    <location>
        <begin position="1846"/>
        <end position="1978"/>
    </location>
</feature>
<keyword evidence="4" id="KW-0053">Apoptosis</keyword>
<evidence type="ECO:0000259" key="10">
    <source>
        <dbReference type="PROSITE" id="PS50191"/>
    </source>
</evidence>
<reference evidence="11 12" key="1">
    <citation type="journal article" date="2012" name="Nature">
        <title>The genomic landscape of species divergence in Ficedula flycatchers.</title>
        <authorList>
            <person name="Ellegren H."/>
            <person name="Smeds L."/>
            <person name="Burri R."/>
            <person name="Olason P.I."/>
            <person name="Backstrom N."/>
            <person name="Kawakami T."/>
            <person name="Kunstner A."/>
            <person name="Makinen H."/>
            <person name="Nadachowska-Brzyska K."/>
            <person name="Qvarnstrom A."/>
            <person name="Uebbing S."/>
            <person name="Wolf J.B."/>
        </authorList>
    </citation>
    <scope>NUCLEOTIDE SEQUENCE [LARGE SCALE GENOMIC DNA]</scope>
</reference>
<feature type="compositionally biased region" description="Polar residues" evidence="9">
    <location>
        <begin position="1379"/>
        <end position="1389"/>
    </location>
</feature>
<feature type="region of interest" description="Disordered" evidence="9">
    <location>
        <begin position="468"/>
        <end position="487"/>
    </location>
</feature>
<comment type="subcellular location">
    <subcellularLocation>
        <location evidence="1">Cytoplasm</location>
    </subcellularLocation>
</comment>
<dbReference type="Gene3D" id="3.10.310.20">
    <property type="entry name" value="DHHA2 domain"/>
    <property type="match status" value="1"/>
</dbReference>
<feature type="region of interest" description="Disordered" evidence="9">
    <location>
        <begin position="2542"/>
        <end position="2581"/>
    </location>
</feature>
<feature type="compositionally biased region" description="Polar residues" evidence="9">
    <location>
        <begin position="1196"/>
        <end position="1206"/>
    </location>
</feature>
<proteinExistence type="inferred from homology"/>
<dbReference type="Ensembl" id="ENSFALT00000044598.1">
    <property type="protein sequence ID" value="ENSFALP00000018814.1"/>
    <property type="gene ID" value="ENSFALG00000028604.1"/>
</dbReference>
<feature type="compositionally biased region" description="Polar residues" evidence="9">
    <location>
        <begin position="469"/>
        <end position="479"/>
    </location>
</feature>
<dbReference type="Pfam" id="PF02833">
    <property type="entry name" value="DHHA2"/>
    <property type="match status" value="1"/>
</dbReference>
<dbReference type="FunFam" id="3.40.525.10:FF:000001">
    <property type="entry name" value="BCL2/adenovirus E1B protein-interacting protein 2"/>
    <property type="match status" value="1"/>
</dbReference>
<dbReference type="SUPFAM" id="SSF64182">
    <property type="entry name" value="DHH phosphoesterases"/>
    <property type="match status" value="1"/>
</dbReference>
<feature type="region of interest" description="Disordered" evidence="9">
    <location>
        <begin position="1104"/>
        <end position="1123"/>
    </location>
</feature>
<evidence type="ECO:0000256" key="5">
    <source>
        <dbReference type="ARBA" id="ARBA00022990"/>
    </source>
</evidence>
<dbReference type="GeneTree" id="ENSGT00940000154422"/>
<evidence type="ECO:0000256" key="7">
    <source>
        <dbReference type="ARBA" id="ARBA00042084"/>
    </source>
</evidence>
<feature type="compositionally biased region" description="Acidic residues" evidence="9">
    <location>
        <begin position="2912"/>
        <end position="2935"/>
    </location>
</feature>
<feature type="region of interest" description="Disordered" evidence="9">
    <location>
        <begin position="1365"/>
        <end position="1401"/>
    </location>
</feature>
<dbReference type="GO" id="GO:0016462">
    <property type="term" value="F:pyrophosphatase activity"/>
    <property type="evidence" value="ECO:0007669"/>
    <property type="project" value="InterPro"/>
</dbReference>
<evidence type="ECO:0000256" key="4">
    <source>
        <dbReference type="ARBA" id="ARBA00022703"/>
    </source>
</evidence>
<feature type="compositionally biased region" description="Basic and acidic residues" evidence="9">
    <location>
        <begin position="1874"/>
        <end position="1883"/>
    </location>
</feature>
<feature type="compositionally biased region" description="Polar residues" evidence="9">
    <location>
        <begin position="1447"/>
        <end position="1462"/>
    </location>
</feature>
<protein>
    <recommendedName>
        <fullName evidence="6">Protein prune homolog 2</fullName>
    </recommendedName>
    <alternativeName>
        <fullName evidence="7">BNIP2 motif-containing molecule at the C-terminal region 1</fullName>
    </alternativeName>
</protein>
<dbReference type="InterPro" id="IPR004097">
    <property type="entry name" value="DHHA2"/>
</dbReference>
<dbReference type="FunFam" id="3.10.310.20:FF:000002">
    <property type="entry name" value="Prune homolog 2 with BCH domain"/>
    <property type="match status" value="1"/>
</dbReference>
<reference evidence="11" key="3">
    <citation type="submission" date="2025-09" db="UniProtKB">
        <authorList>
            <consortium name="Ensembl"/>
        </authorList>
    </citation>
    <scope>IDENTIFICATION</scope>
</reference>
<dbReference type="SMART" id="SM01131">
    <property type="entry name" value="DHHA2"/>
    <property type="match status" value="1"/>
</dbReference>
<feature type="compositionally biased region" description="Low complexity" evidence="9">
    <location>
        <begin position="1223"/>
        <end position="1233"/>
    </location>
</feature>
<evidence type="ECO:0000313" key="11">
    <source>
        <dbReference type="Ensembl" id="ENSFALP00000018814.1"/>
    </source>
</evidence>
<dbReference type="InterPro" id="IPR036865">
    <property type="entry name" value="CRAL-TRIO_dom_sf"/>
</dbReference>
<name>A0A803V7V8_FICAL</name>
<dbReference type="InterPro" id="IPR022181">
    <property type="entry name" value="Bcl2-/adenovirus-E1B"/>
</dbReference>
<dbReference type="PROSITE" id="PS50191">
    <property type="entry name" value="CRAL_TRIO"/>
    <property type="match status" value="1"/>
</dbReference>
<evidence type="ECO:0000256" key="3">
    <source>
        <dbReference type="ARBA" id="ARBA00022490"/>
    </source>
</evidence>
<comment type="similarity">
    <text evidence="2">Belongs to the PPase class C family. Prune subfamily.</text>
</comment>
<dbReference type="GO" id="GO:0098793">
    <property type="term" value="C:presynapse"/>
    <property type="evidence" value="ECO:0007669"/>
    <property type="project" value="Ensembl"/>
</dbReference>
<feature type="region of interest" description="Disordered" evidence="9">
    <location>
        <begin position="2462"/>
        <end position="2483"/>
    </location>
</feature>
<accession>A0A803V7V8</accession>
<dbReference type="InterPro" id="IPR038763">
    <property type="entry name" value="DHH_sf"/>
</dbReference>
<comment type="function">
    <text evidence="8">May play an important role in regulating differentiation, survival and aggressiveness of the tumor cells.</text>
</comment>
<dbReference type="Gene3D" id="3.90.1640.10">
    <property type="entry name" value="inorganic pyrophosphatase (n-terminal core)"/>
    <property type="match status" value="1"/>
</dbReference>
<evidence type="ECO:0000313" key="12">
    <source>
        <dbReference type="Proteomes" id="UP000016665"/>
    </source>
</evidence>
<feature type="region of interest" description="Disordered" evidence="9">
    <location>
        <begin position="1196"/>
        <end position="1235"/>
    </location>
</feature>